<evidence type="ECO:0008006" key="12">
    <source>
        <dbReference type="Google" id="ProtNLM"/>
    </source>
</evidence>
<sequence>MGKVLRTSSAVYFCALAVMGSAQAQAAPLAEEVTSLLAGNPRIEAARNNLRAAEKGIDEAFGDYLPRLDLRADMGHLYADSPTRRTQGEDQYAAGRETATLTLTQKIWDGGAREAEYQSAQLQRDAAASAVNATVQEVILEAATAYMTVLRQTRLLELSRENERNIMEQLNLENERVQRGSGIAVDVLQAKSRLQIAKERRVAVEGALRDAQARYLQVFGTPAVVDSMTRPRPPVDLLPETLDAAIEIARAENPAVTSGAKQIAIADERRDLAESGYYPRFNLELSGTYENDVDPHLRDAPGMNREFSALVTANWNIFNGFATKAAVARTAFEHAAARDTQAQTLRRVSEQVRVAWEALQTARERVSLLGNAVTIAQEVYDARLRLRQSGRDTALNVLDAENEVFTARINYTSALFEAQIATYRLLAAMGRLDPEVLDQVAAGSGEPGTTSLAAAEG</sequence>
<protein>
    <recommendedName>
        <fullName evidence="12">Type I secretion outer membrane protein, TolC</fullName>
    </recommendedName>
</protein>
<dbReference type="GO" id="GO:1990281">
    <property type="term" value="C:efflux pump complex"/>
    <property type="evidence" value="ECO:0007669"/>
    <property type="project" value="TreeGrafter"/>
</dbReference>
<evidence type="ECO:0000256" key="4">
    <source>
        <dbReference type="ARBA" id="ARBA00022452"/>
    </source>
</evidence>
<dbReference type="STRING" id="1238182.C882_3917"/>
<evidence type="ECO:0000256" key="6">
    <source>
        <dbReference type="ARBA" id="ARBA00023136"/>
    </source>
</evidence>
<evidence type="ECO:0000256" key="7">
    <source>
        <dbReference type="ARBA" id="ARBA00023237"/>
    </source>
</evidence>
<dbReference type="AlphaFoldDB" id="K9H3B7"/>
<accession>K9H3B7</accession>
<organism evidence="10 11">
    <name type="scientific">Caenispirillum salinarum AK4</name>
    <dbReference type="NCBI Taxonomy" id="1238182"/>
    <lineage>
        <taxon>Bacteria</taxon>
        <taxon>Pseudomonadati</taxon>
        <taxon>Pseudomonadota</taxon>
        <taxon>Alphaproteobacteria</taxon>
        <taxon>Rhodospirillales</taxon>
        <taxon>Novispirillaceae</taxon>
        <taxon>Caenispirillum</taxon>
    </lineage>
</organism>
<dbReference type="PATRIC" id="fig|1238182.3.peg.1579"/>
<keyword evidence="8" id="KW-0175">Coiled coil</keyword>
<evidence type="ECO:0000256" key="1">
    <source>
        <dbReference type="ARBA" id="ARBA00004442"/>
    </source>
</evidence>
<dbReference type="InterPro" id="IPR003423">
    <property type="entry name" value="OMP_efflux"/>
</dbReference>
<evidence type="ECO:0000256" key="9">
    <source>
        <dbReference type="SAM" id="SignalP"/>
    </source>
</evidence>
<evidence type="ECO:0000256" key="2">
    <source>
        <dbReference type="ARBA" id="ARBA00007613"/>
    </source>
</evidence>
<reference evidence="10 11" key="1">
    <citation type="journal article" date="2013" name="Genome Announc.">
        <title>Draft Genome Sequence of an Alphaproteobacterium, Caenispirillum salinarum AK4(T), Isolated from a Solar Saltern.</title>
        <authorList>
            <person name="Khatri I."/>
            <person name="Singh A."/>
            <person name="Korpole S."/>
            <person name="Pinnaka A.K."/>
            <person name="Subramanian S."/>
        </authorList>
    </citation>
    <scope>NUCLEOTIDE SEQUENCE [LARGE SCALE GENOMIC DNA]</scope>
    <source>
        <strain evidence="10 11">AK4</strain>
    </source>
</reference>
<comment type="subcellular location">
    <subcellularLocation>
        <location evidence="1">Cell outer membrane</location>
    </subcellularLocation>
</comment>
<keyword evidence="11" id="KW-1185">Reference proteome</keyword>
<keyword evidence="9" id="KW-0732">Signal</keyword>
<dbReference type="SUPFAM" id="SSF56954">
    <property type="entry name" value="Outer membrane efflux proteins (OEP)"/>
    <property type="match status" value="1"/>
</dbReference>
<dbReference type="InterPro" id="IPR010130">
    <property type="entry name" value="T1SS_OMP_TolC"/>
</dbReference>
<evidence type="ECO:0000256" key="3">
    <source>
        <dbReference type="ARBA" id="ARBA00022448"/>
    </source>
</evidence>
<dbReference type="eggNOG" id="COG1538">
    <property type="taxonomic scope" value="Bacteria"/>
</dbReference>
<feature type="coiled-coil region" evidence="8">
    <location>
        <begin position="160"/>
        <end position="214"/>
    </location>
</feature>
<feature type="signal peptide" evidence="9">
    <location>
        <begin position="1"/>
        <end position="26"/>
    </location>
</feature>
<keyword evidence="5" id="KW-0812">Transmembrane</keyword>
<keyword evidence="6" id="KW-0472">Membrane</keyword>
<dbReference type="PANTHER" id="PTHR30026">
    <property type="entry name" value="OUTER MEMBRANE PROTEIN TOLC"/>
    <property type="match status" value="1"/>
</dbReference>
<proteinExistence type="inferred from homology"/>
<evidence type="ECO:0000313" key="11">
    <source>
        <dbReference type="Proteomes" id="UP000009881"/>
    </source>
</evidence>
<keyword evidence="7" id="KW-0998">Cell outer membrane</keyword>
<comment type="similarity">
    <text evidence="2">Belongs to the outer membrane factor (OMF) (TC 1.B.17) family.</text>
</comment>
<dbReference type="PANTHER" id="PTHR30026:SF22">
    <property type="entry name" value="OUTER MEMBRANE EFFLUX PROTEIN"/>
    <property type="match status" value="1"/>
</dbReference>
<gene>
    <name evidence="10" type="ORF">C882_3917</name>
</gene>
<dbReference type="InterPro" id="IPR051906">
    <property type="entry name" value="TolC-like"/>
</dbReference>
<comment type="caution">
    <text evidence="10">The sequence shown here is derived from an EMBL/GenBank/DDBJ whole genome shotgun (WGS) entry which is preliminary data.</text>
</comment>
<evidence type="ECO:0000256" key="8">
    <source>
        <dbReference type="SAM" id="Coils"/>
    </source>
</evidence>
<evidence type="ECO:0000256" key="5">
    <source>
        <dbReference type="ARBA" id="ARBA00022692"/>
    </source>
</evidence>
<name>K9H3B7_9PROT</name>
<dbReference type="GO" id="GO:0015288">
    <property type="term" value="F:porin activity"/>
    <property type="evidence" value="ECO:0007669"/>
    <property type="project" value="TreeGrafter"/>
</dbReference>
<dbReference type="Proteomes" id="UP000009881">
    <property type="component" value="Unassembled WGS sequence"/>
</dbReference>
<keyword evidence="4" id="KW-1134">Transmembrane beta strand</keyword>
<dbReference type="GO" id="GO:0015562">
    <property type="term" value="F:efflux transmembrane transporter activity"/>
    <property type="evidence" value="ECO:0007669"/>
    <property type="project" value="InterPro"/>
</dbReference>
<dbReference type="EMBL" id="ANHY01000006">
    <property type="protein sequence ID" value="EKV31544.1"/>
    <property type="molecule type" value="Genomic_DNA"/>
</dbReference>
<feature type="chain" id="PRO_5003929925" description="Type I secretion outer membrane protein, TolC" evidence="9">
    <location>
        <begin position="27"/>
        <end position="457"/>
    </location>
</feature>
<dbReference type="Gene3D" id="1.20.1600.10">
    <property type="entry name" value="Outer membrane efflux proteins (OEP)"/>
    <property type="match status" value="1"/>
</dbReference>
<keyword evidence="3" id="KW-0813">Transport</keyword>
<dbReference type="GO" id="GO:0009279">
    <property type="term" value="C:cell outer membrane"/>
    <property type="evidence" value="ECO:0007669"/>
    <property type="project" value="UniProtKB-SubCell"/>
</dbReference>
<evidence type="ECO:0000313" key="10">
    <source>
        <dbReference type="EMBL" id="EKV31544.1"/>
    </source>
</evidence>
<dbReference type="Pfam" id="PF02321">
    <property type="entry name" value="OEP"/>
    <property type="match status" value="2"/>
</dbReference>
<dbReference type="NCBIfam" id="TIGR01844">
    <property type="entry name" value="type_I_sec_TolC"/>
    <property type="match status" value="1"/>
</dbReference>